<dbReference type="GO" id="GO:0003824">
    <property type="term" value="F:catalytic activity"/>
    <property type="evidence" value="ECO:0007669"/>
    <property type="project" value="InterPro"/>
</dbReference>
<keyword evidence="3" id="KW-0408">Iron</keyword>
<keyword evidence="2" id="KW-0479">Metal-binding</keyword>
<feature type="domain" description="4Fe4S-binding SPASM" evidence="6">
    <location>
        <begin position="207"/>
        <end position="278"/>
    </location>
</feature>
<dbReference type="GO" id="GO:0046872">
    <property type="term" value="F:metal ion binding"/>
    <property type="evidence" value="ECO:0007669"/>
    <property type="project" value="UniProtKB-KW"/>
</dbReference>
<proteinExistence type="predicted"/>
<dbReference type="AlphaFoldDB" id="A0A2V2N8T2"/>
<accession>A0A2V2N8T2</accession>
<evidence type="ECO:0000313" key="8">
    <source>
        <dbReference type="Proteomes" id="UP000245934"/>
    </source>
</evidence>
<dbReference type="PANTHER" id="PTHR11228:SF7">
    <property type="entry name" value="PQQA PEPTIDE CYCLASE"/>
    <property type="match status" value="1"/>
</dbReference>
<evidence type="ECO:0000259" key="5">
    <source>
        <dbReference type="Pfam" id="PF04055"/>
    </source>
</evidence>
<name>A0A2V2N8T2_9EURY</name>
<evidence type="ECO:0000256" key="3">
    <source>
        <dbReference type="ARBA" id="ARBA00023004"/>
    </source>
</evidence>
<evidence type="ECO:0000259" key="6">
    <source>
        <dbReference type="Pfam" id="PF13186"/>
    </source>
</evidence>
<evidence type="ECO:0000256" key="2">
    <source>
        <dbReference type="ARBA" id="ARBA00022723"/>
    </source>
</evidence>
<evidence type="ECO:0000256" key="4">
    <source>
        <dbReference type="ARBA" id="ARBA00023014"/>
    </source>
</evidence>
<evidence type="ECO:0000256" key="1">
    <source>
        <dbReference type="ARBA" id="ARBA00022691"/>
    </source>
</evidence>
<dbReference type="Proteomes" id="UP000245934">
    <property type="component" value="Unassembled WGS sequence"/>
</dbReference>
<dbReference type="InterPro" id="IPR023885">
    <property type="entry name" value="4Fe4S-binding_SPASM_dom"/>
</dbReference>
<comment type="caution">
    <text evidence="7">The sequence shown here is derived from an EMBL/GenBank/DDBJ whole genome shotgun (WGS) entry which is preliminary data.</text>
</comment>
<sequence length="316" mass="36473">MCPRTLLPGIKDEEMSYDNFKKICEKLPNLKSVALLGRGEALLHHEIDQILAYLNHRRCAIEVTTNGTLLNQQYIHSKKLATITQLNISLDSTDPDIFFNIRGIPLEKITNSFDSLRSLFPKTWIRLQSLIFPETISQLGTFIKYAIENRFNEVNFLLPIQFNAEEHTMTIFENKSIISEIHQLKRYALNNGVIIRATIAENHPRMCFSPWNTLRVALNGDIYPCCYIYNSPGSYWSEHYAGEEVVVDQNKYKMGNLLSQDLSDFWNEKPYRSLRKVVRSTATNKILSEEELQSVRVSGRSCGRFGYCKGCLFRNN</sequence>
<dbReference type="Pfam" id="PF13186">
    <property type="entry name" value="SPASM"/>
    <property type="match status" value="1"/>
</dbReference>
<keyword evidence="1" id="KW-0949">S-adenosyl-L-methionine</keyword>
<dbReference type="EMBL" id="QGMZ01000024">
    <property type="protein sequence ID" value="PWR72918.1"/>
    <property type="molecule type" value="Genomic_DNA"/>
</dbReference>
<dbReference type="InterPro" id="IPR013785">
    <property type="entry name" value="Aldolase_TIM"/>
</dbReference>
<gene>
    <name evidence="7" type="ORF">DLD82_11660</name>
</gene>
<dbReference type="PANTHER" id="PTHR11228">
    <property type="entry name" value="RADICAL SAM DOMAIN PROTEIN"/>
    <property type="match status" value="1"/>
</dbReference>
<evidence type="ECO:0008006" key="9">
    <source>
        <dbReference type="Google" id="ProtNLM"/>
    </source>
</evidence>
<reference evidence="7 8" key="1">
    <citation type="submission" date="2018-05" db="EMBL/GenBank/DDBJ databases">
        <title>Draft genome of Methanospirillum stamsii Pt1.</title>
        <authorList>
            <person name="Dueholm M.S."/>
            <person name="Nielsen P.H."/>
            <person name="Bakmann L.F."/>
            <person name="Otzen D.E."/>
        </authorList>
    </citation>
    <scope>NUCLEOTIDE SEQUENCE [LARGE SCALE GENOMIC DNA]</scope>
    <source>
        <strain evidence="7 8">Pt1</strain>
    </source>
</reference>
<evidence type="ECO:0000313" key="7">
    <source>
        <dbReference type="EMBL" id="PWR72918.1"/>
    </source>
</evidence>
<keyword evidence="4" id="KW-0411">Iron-sulfur</keyword>
<feature type="domain" description="Radical SAM core" evidence="5">
    <location>
        <begin position="9"/>
        <end position="142"/>
    </location>
</feature>
<protein>
    <recommendedName>
        <fullName evidence="9">Radical SAM protein</fullName>
    </recommendedName>
</protein>
<keyword evidence="8" id="KW-1185">Reference proteome</keyword>
<dbReference type="CDD" id="cd21109">
    <property type="entry name" value="SPASM"/>
    <property type="match status" value="1"/>
</dbReference>
<dbReference type="InterPro" id="IPR050377">
    <property type="entry name" value="Radical_SAM_PqqE_MftC-like"/>
</dbReference>
<dbReference type="Gene3D" id="3.20.20.70">
    <property type="entry name" value="Aldolase class I"/>
    <property type="match status" value="1"/>
</dbReference>
<dbReference type="SUPFAM" id="SSF102114">
    <property type="entry name" value="Radical SAM enzymes"/>
    <property type="match status" value="1"/>
</dbReference>
<dbReference type="InterPro" id="IPR058240">
    <property type="entry name" value="rSAM_sf"/>
</dbReference>
<dbReference type="Pfam" id="PF04055">
    <property type="entry name" value="Radical_SAM"/>
    <property type="match status" value="1"/>
</dbReference>
<dbReference type="GO" id="GO:0051536">
    <property type="term" value="F:iron-sulfur cluster binding"/>
    <property type="evidence" value="ECO:0007669"/>
    <property type="project" value="UniProtKB-KW"/>
</dbReference>
<organism evidence="7 8">
    <name type="scientific">Methanospirillum stamsii</name>
    <dbReference type="NCBI Taxonomy" id="1277351"/>
    <lineage>
        <taxon>Archaea</taxon>
        <taxon>Methanobacteriati</taxon>
        <taxon>Methanobacteriota</taxon>
        <taxon>Stenosarchaea group</taxon>
        <taxon>Methanomicrobia</taxon>
        <taxon>Methanomicrobiales</taxon>
        <taxon>Methanospirillaceae</taxon>
        <taxon>Methanospirillum</taxon>
    </lineage>
</organism>
<dbReference type="InterPro" id="IPR007197">
    <property type="entry name" value="rSAM"/>
</dbReference>